<organism evidence="9 10">
    <name type="scientific">Nocardioides cavernaquae</name>
    <dbReference type="NCBI Taxonomy" id="2321396"/>
    <lineage>
        <taxon>Bacteria</taxon>
        <taxon>Bacillati</taxon>
        <taxon>Actinomycetota</taxon>
        <taxon>Actinomycetes</taxon>
        <taxon>Propionibacteriales</taxon>
        <taxon>Nocardioidaceae</taxon>
        <taxon>Nocardioides</taxon>
    </lineage>
</organism>
<dbReference type="Proteomes" id="UP000276542">
    <property type="component" value="Unassembled WGS sequence"/>
</dbReference>
<dbReference type="AlphaFoldDB" id="A0A3A5H8E1"/>
<evidence type="ECO:0000256" key="4">
    <source>
        <dbReference type="ARBA" id="ARBA00022475"/>
    </source>
</evidence>
<evidence type="ECO:0000256" key="2">
    <source>
        <dbReference type="ARBA" id="ARBA00009773"/>
    </source>
</evidence>
<reference evidence="10" key="1">
    <citation type="submission" date="2018-09" db="EMBL/GenBank/DDBJ databases">
        <authorList>
            <person name="Zhu H."/>
        </authorList>
    </citation>
    <scope>NUCLEOTIDE SEQUENCE [LARGE SCALE GENOMIC DNA]</scope>
    <source>
        <strain evidence="10">K1W22B-1</strain>
    </source>
</reference>
<dbReference type="InterPro" id="IPR002549">
    <property type="entry name" value="AI-2E-like"/>
</dbReference>
<comment type="subcellular location">
    <subcellularLocation>
        <location evidence="1">Cell membrane</location>
        <topology evidence="1">Multi-pass membrane protein</topology>
    </subcellularLocation>
</comment>
<dbReference type="PANTHER" id="PTHR21716:SF53">
    <property type="entry name" value="PERMEASE PERM-RELATED"/>
    <property type="match status" value="1"/>
</dbReference>
<feature type="transmembrane region" description="Helical" evidence="8">
    <location>
        <begin position="278"/>
        <end position="296"/>
    </location>
</feature>
<dbReference type="Pfam" id="PF01594">
    <property type="entry name" value="AI-2E_transport"/>
    <property type="match status" value="1"/>
</dbReference>
<feature type="transmembrane region" description="Helical" evidence="8">
    <location>
        <begin position="245"/>
        <end position="271"/>
    </location>
</feature>
<keyword evidence="3" id="KW-0813">Transport</keyword>
<evidence type="ECO:0000256" key="1">
    <source>
        <dbReference type="ARBA" id="ARBA00004651"/>
    </source>
</evidence>
<feature type="transmembrane region" description="Helical" evidence="8">
    <location>
        <begin position="211"/>
        <end position="239"/>
    </location>
</feature>
<name>A0A3A5H8E1_9ACTN</name>
<dbReference type="EMBL" id="QYRP01000002">
    <property type="protein sequence ID" value="RJS46919.1"/>
    <property type="molecule type" value="Genomic_DNA"/>
</dbReference>
<dbReference type="PANTHER" id="PTHR21716">
    <property type="entry name" value="TRANSMEMBRANE PROTEIN"/>
    <property type="match status" value="1"/>
</dbReference>
<comment type="similarity">
    <text evidence="2">Belongs to the autoinducer-2 exporter (AI-2E) (TC 2.A.86) family.</text>
</comment>
<evidence type="ECO:0000256" key="8">
    <source>
        <dbReference type="SAM" id="Phobius"/>
    </source>
</evidence>
<evidence type="ECO:0000313" key="10">
    <source>
        <dbReference type="Proteomes" id="UP000276542"/>
    </source>
</evidence>
<keyword evidence="6 8" id="KW-1133">Transmembrane helix</keyword>
<evidence type="ECO:0000256" key="3">
    <source>
        <dbReference type="ARBA" id="ARBA00022448"/>
    </source>
</evidence>
<comment type="caution">
    <text evidence="9">The sequence shown here is derived from an EMBL/GenBank/DDBJ whole genome shotgun (WGS) entry which is preliminary data.</text>
</comment>
<keyword evidence="10" id="KW-1185">Reference proteome</keyword>
<dbReference type="OrthoDB" id="4016357at2"/>
<keyword evidence="4" id="KW-1003">Cell membrane</keyword>
<protein>
    <submittedName>
        <fullName evidence="9">AI-2E family transporter</fullName>
    </submittedName>
</protein>
<proteinExistence type="inferred from homology"/>
<accession>A0A3A5H8E1</accession>
<gene>
    <name evidence="9" type="ORF">D4739_12300</name>
</gene>
<evidence type="ECO:0000256" key="6">
    <source>
        <dbReference type="ARBA" id="ARBA00022989"/>
    </source>
</evidence>
<keyword evidence="5 8" id="KW-0812">Transmembrane</keyword>
<keyword evidence="7 8" id="KW-0472">Membrane</keyword>
<feature type="transmembrane region" description="Helical" evidence="8">
    <location>
        <begin position="79"/>
        <end position="103"/>
    </location>
</feature>
<evidence type="ECO:0000313" key="9">
    <source>
        <dbReference type="EMBL" id="RJS46919.1"/>
    </source>
</evidence>
<evidence type="ECO:0000256" key="7">
    <source>
        <dbReference type="ARBA" id="ARBA00023136"/>
    </source>
</evidence>
<feature type="transmembrane region" description="Helical" evidence="8">
    <location>
        <begin position="316"/>
        <end position="347"/>
    </location>
</feature>
<dbReference type="GO" id="GO:0005886">
    <property type="term" value="C:plasma membrane"/>
    <property type="evidence" value="ECO:0007669"/>
    <property type="project" value="UniProtKB-SubCell"/>
</dbReference>
<feature type="transmembrane region" description="Helical" evidence="8">
    <location>
        <begin position="157"/>
        <end position="183"/>
    </location>
</feature>
<feature type="transmembrane region" description="Helical" evidence="8">
    <location>
        <begin position="32"/>
        <end position="58"/>
    </location>
</feature>
<evidence type="ECO:0000256" key="5">
    <source>
        <dbReference type="ARBA" id="ARBA00022692"/>
    </source>
</evidence>
<dbReference type="GO" id="GO:0055085">
    <property type="term" value="P:transmembrane transport"/>
    <property type="evidence" value="ECO:0007669"/>
    <property type="project" value="TreeGrafter"/>
</dbReference>
<sequence>MRVTRGGQSGAPLAHGPFYWGIFGGLGALTAYWLFGLLISISSILVLIVMALFLAAGLNPLVEWCMRRQLRGRRIGRAWSVVAVISLVIATLALFVAAIAPVIGDQIALITESAPGWLDQLQQNERIQQWNDDYAIIEKAKDYISDGEFTQSLFGGVLGFGIAVLSALGSTFIVIVLTLYFLASLPTIKDALYRLAPASRRARVTSLGDRIVAGVGGYVSGAFVVSICAALTSLVFLFVVGLGEYAVALSFVVGLLSLIPMVGATIAMVIVSAIGLTQSVTTGLICLVFYLAYQQVENYLIYPQVMKKSVDVPGSVTLIAALIGAALLGVVGALMAVPVAAAILLIVREVLVKRQDAS</sequence>